<dbReference type="InterPro" id="IPR001841">
    <property type="entry name" value="Znf_RING"/>
</dbReference>
<dbReference type="InterPro" id="IPR049548">
    <property type="entry name" value="Sina-like_RING"/>
</dbReference>
<evidence type="ECO:0000256" key="9">
    <source>
        <dbReference type="RuleBase" id="RU201113"/>
    </source>
</evidence>
<dbReference type="EC" id="2.3.2.27" evidence="9"/>
<comment type="similarity">
    <text evidence="3 9">Belongs to the SINA (Seven in absentia) family.</text>
</comment>
<keyword evidence="8 9" id="KW-0862">Zinc</keyword>
<dbReference type="GO" id="GO:0043161">
    <property type="term" value="P:proteasome-mediated ubiquitin-dependent protein catabolic process"/>
    <property type="evidence" value="ECO:0007669"/>
    <property type="project" value="TreeGrafter"/>
</dbReference>
<dbReference type="InterPro" id="IPR018121">
    <property type="entry name" value="7-in-absentia-prot_TRAF-dom"/>
</dbReference>
<dbReference type="RefSeq" id="XP_001352813.2">
    <property type="nucleotide sequence ID" value="XM_001352777.3"/>
</dbReference>
<dbReference type="InParanoid" id="Q29DV0"/>
<dbReference type="UniPathway" id="UPA00143"/>
<dbReference type="FunFam" id="3.30.40.10:FF:000041">
    <property type="entry name" value="E3 ubiquitin-protein ligase SINAT3"/>
    <property type="match status" value="1"/>
</dbReference>
<evidence type="ECO:0000256" key="4">
    <source>
        <dbReference type="ARBA" id="ARBA00022679"/>
    </source>
</evidence>
<evidence type="ECO:0000256" key="5">
    <source>
        <dbReference type="ARBA" id="ARBA00022723"/>
    </source>
</evidence>
<dbReference type="SUPFAM" id="SSF49599">
    <property type="entry name" value="TRAF domain-like"/>
    <property type="match status" value="1"/>
</dbReference>
<dbReference type="KEGG" id="dpo:4812362"/>
<dbReference type="SMR" id="Q29DV0"/>
<dbReference type="InterPro" id="IPR008974">
    <property type="entry name" value="TRAF-like"/>
</dbReference>
<name>Q29DV0_DROPS</name>
<dbReference type="GO" id="GO:0061630">
    <property type="term" value="F:ubiquitin protein ligase activity"/>
    <property type="evidence" value="ECO:0007669"/>
    <property type="project" value="UniProtKB-EC"/>
</dbReference>
<organism evidence="10 11">
    <name type="scientific">Drosophila pseudoobscura pseudoobscura</name>
    <name type="common">Fruit fly</name>
    <dbReference type="NCBI Taxonomy" id="46245"/>
    <lineage>
        <taxon>Eukaryota</taxon>
        <taxon>Metazoa</taxon>
        <taxon>Ecdysozoa</taxon>
        <taxon>Arthropoda</taxon>
        <taxon>Hexapoda</taxon>
        <taxon>Insecta</taxon>
        <taxon>Pterygota</taxon>
        <taxon>Neoptera</taxon>
        <taxon>Endopterygota</taxon>
        <taxon>Diptera</taxon>
        <taxon>Brachycera</taxon>
        <taxon>Muscomorpha</taxon>
        <taxon>Ephydroidea</taxon>
        <taxon>Drosophilidae</taxon>
        <taxon>Drosophila</taxon>
        <taxon>Sophophora</taxon>
    </lineage>
</organism>
<dbReference type="PANTHER" id="PTHR45877">
    <property type="entry name" value="E3 UBIQUITIN-PROTEIN LIGASE SIAH2"/>
    <property type="match status" value="1"/>
</dbReference>
<keyword evidence="6 9" id="KW-0863">Zinc-finger</keyword>
<dbReference type="InterPro" id="IPR004162">
    <property type="entry name" value="SINA-like_animal"/>
</dbReference>
<comment type="domain">
    <text evidence="9">The RING-type zinc finger domain is essential for ubiquitin ligase activity.</text>
</comment>
<reference evidence="11" key="1">
    <citation type="submission" date="2025-08" db="UniProtKB">
        <authorList>
            <consortium name="RefSeq"/>
        </authorList>
    </citation>
    <scope>IDENTIFICATION</scope>
    <source>
        <strain evidence="11">MV-25-SWS-2005</strain>
        <tissue evidence="11">Whole body</tissue>
    </source>
</reference>
<evidence type="ECO:0000256" key="3">
    <source>
        <dbReference type="ARBA" id="ARBA00009119"/>
    </source>
</evidence>
<evidence type="ECO:0000256" key="1">
    <source>
        <dbReference type="ARBA" id="ARBA00000900"/>
    </source>
</evidence>
<evidence type="ECO:0000256" key="7">
    <source>
        <dbReference type="ARBA" id="ARBA00022786"/>
    </source>
</evidence>
<evidence type="ECO:0000256" key="2">
    <source>
        <dbReference type="ARBA" id="ARBA00004906"/>
    </source>
</evidence>
<dbReference type="InterPro" id="IPR013083">
    <property type="entry name" value="Znf_RING/FYVE/PHD"/>
</dbReference>
<evidence type="ECO:0000313" key="11">
    <source>
        <dbReference type="RefSeq" id="XP_001352813.2"/>
    </source>
</evidence>
<dbReference type="AlphaFoldDB" id="Q29DV0"/>
<accession>Q29DV0</accession>
<proteinExistence type="inferred from homology"/>
<dbReference type="GO" id="GO:0016567">
    <property type="term" value="P:protein ubiquitination"/>
    <property type="evidence" value="ECO:0007669"/>
    <property type="project" value="UniProtKB-UniPathway"/>
</dbReference>
<dbReference type="HOGENOM" id="CLU_028215_0_0_1"/>
<dbReference type="Pfam" id="PF03145">
    <property type="entry name" value="Sina_TRAF"/>
    <property type="match status" value="1"/>
</dbReference>
<keyword evidence="4" id="KW-0808">Transferase</keyword>
<dbReference type="eggNOG" id="KOG3002">
    <property type="taxonomic scope" value="Eukaryota"/>
</dbReference>
<dbReference type="CDD" id="cd03829">
    <property type="entry name" value="Sina"/>
    <property type="match status" value="1"/>
</dbReference>
<dbReference type="FunCoup" id="Q29DV0">
    <property type="interactions" value="256"/>
</dbReference>
<protein>
    <recommendedName>
        <fullName evidence="9">E3 ubiquitin-protein ligase</fullName>
        <ecNumber evidence="9">2.3.2.27</ecNumber>
    </recommendedName>
</protein>
<dbReference type="Proteomes" id="UP000001819">
    <property type="component" value="Chromosome X"/>
</dbReference>
<dbReference type="GO" id="GO:0008270">
    <property type="term" value="F:zinc ion binding"/>
    <property type="evidence" value="ECO:0007669"/>
    <property type="project" value="UniProtKB-KW"/>
</dbReference>
<dbReference type="InterPro" id="IPR013010">
    <property type="entry name" value="Znf_SIAH"/>
</dbReference>
<accession>A0A6I8UBE8</accession>
<keyword evidence="10" id="KW-1185">Reference proteome</keyword>
<dbReference type="Pfam" id="PF21362">
    <property type="entry name" value="Sina_RING"/>
    <property type="match status" value="1"/>
</dbReference>
<dbReference type="Pfam" id="PF21361">
    <property type="entry name" value="Sina_ZnF"/>
    <property type="match status" value="1"/>
</dbReference>
<gene>
    <name evidence="11" type="primary">sinah</name>
</gene>
<dbReference type="PROSITE" id="PS51081">
    <property type="entry name" value="ZF_SIAH"/>
    <property type="match status" value="1"/>
</dbReference>
<keyword evidence="7 9" id="KW-0833">Ubl conjugation pathway</keyword>
<keyword evidence="5 9" id="KW-0479">Metal-binding</keyword>
<comment type="catalytic activity">
    <reaction evidence="1 9">
        <text>S-ubiquitinyl-[E2 ubiquitin-conjugating enzyme]-L-cysteine + [acceptor protein]-L-lysine = [E2 ubiquitin-conjugating enzyme]-L-cysteine + N(6)-ubiquitinyl-[acceptor protein]-L-lysine.</text>
        <dbReference type="EC" id="2.3.2.27"/>
    </reaction>
</comment>
<dbReference type="PROSITE" id="PS50089">
    <property type="entry name" value="ZF_RING_2"/>
    <property type="match status" value="1"/>
</dbReference>
<evidence type="ECO:0000313" key="10">
    <source>
        <dbReference type="Proteomes" id="UP000001819"/>
    </source>
</evidence>
<comment type="function">
    <text evidence="9">E3 ubiquitin-protein ligase that mediates ubiquitination and subsequent proteasomal degradation of target proteins. E3 ubiquitin ligases accept ubiquitin from an E2 ubiquitin-conjugating enzyme in the form of a thioester and then directly transfers the ubiquitin to targeted substrates.</text>
</comment>
<dbReference type="STRING" id="46245.Q29DV0"/>
<evidence type="ECO:0000256" key="6">
    <source>
        <dbReference type="ARBA" id="ARBA00022771"/>
    </source>
</evidence>
<evidence type="ECO:0000256" key="8">
    <source>
        <dbReference type="ARBA" id="ARBA00022833"/>
    </source>
</evidence>
<comment type="pathway">
    <text evidence="2 9">Protein modification; protein ubiquitination.</text>
</comment>
<comment type="domain">
    <text evidence="9">The SBD domain (substrate-binding domain) mediates the interaction with substrate proteins. It is related to the TRAF family.</text>
</comment>
<dbReference type="Bgee" id="FBgn0064442">
    <property type="expression patterns" value="Expressed in male reproductive system and 1 other cell type or tissue"/>
</dbReference>
<dbReference type="SUPFAM" id="SSF57850">
    <property type="entry name" value="RING/U-box"/>
    <property type="match status" value="1"/>
</dbReference>
<dbReference type="Gene3D" id="2.60.210.10">
    <property type="entry name" value="Apoptosis, Tumor Necrosis Factor Receptor Associated Protein 2, Chain A"/>
    <property type="match status" value="1"/>
</dbReference>
<dbReference type="GeneID" id="4812362"/>
<dbReference type="Gene3D" id="3.30.40.10">
    <property type="entry name" value="Zinc/RING finger domain, C3HC4 (zinc finger)"/>
    <property type="match status" value="2"/>
</dbReference>
<sequence length="366" mass="41136">MFHRYSEIKYRNALSLLQDFYLAFEEMLPRRQSAPDLQAAQASSGHNRGASAGEAAPNPAPGPGHLELVPKPGSVALMQVNRPPNPAAGENQEQPQEGALVRMERTVDGALGDYFLSLLECPVCFGYIMPPIMQCTRGHVICSSCRHKLTLCPVCRVPMSNIRNLAMENVASKLIFPCKHSYFGCKHRMTYSEKKLHEDDCEFRPFFCPYPDDKCVWQGPLKDVFNHLTATHDNVITMEGHDIIFLATNVNLEGALDWTMVQSCHGRHFLLSLEKIHLGEGCQQYFAACRMIGTMRDAAEFDYSISLDANNRTLRWQSKPRSVRESFVTFTNADFLVLNKTTVELFSEEGNLALNVVITPTESELN</sequence>
<dbReference type="GO" id="GO:0005737">
    <property type="term" value="C:cytoplasm"/>
    <property type="evidence" value="ECO:0007669"/>
    <property type="project" value="InterPro"/>
</dbReference>
<dbReference type="PANTHER" id="PTHR45877:SF2">
    <property type="entry name" value="E3 UBIQUITIN-PROTEIN LIGASE SINA-RELATED"/>
    <property type="match status" value="1"/>
</dbReference>
<dbReference type="GO" id="GO:0031624">
    <property type="term" value="F:ubiquitin conjugating enzyme binding"/>
    <property type="evidence" value="ECO:0007669"/>
    <property type="project" value="TreeGrafter"/>
</dbReference>